<evidence type="ECO:0000313" key="1">
    <source>
        <dbReference type="Proteomes" id="UP000887579"/>
    </source>
</evidence>
<sequence length="631" mass="74099">MFNNGQYAGYPFQQQHQYNQQPCQTYGLPPPHQYPYQFEGNVQSYQQNGLMHQQYPGDGQMPTPFLIYQQPPQPQIESNPMYQPPPPQIQPNPMYGFSQHQQQQYPPLYQIQPTPIYVKLPEIPRITEELSKNLDPEYSKELDNLYMSLSNVSSKEEIETLLSGFAKNYLLLPFLWKYRLQLTSRPLSTPSVDEKQLAKNGLYDFYSIDAFLRYQNCFKCFDKTFLSDWRRSTWDTNHFGQVYDYVMKAKEGLFFPHENLLDVYKFYEAHSDDILLQHDYLKYKKALYHSHRIIAATSLRELFCCYTQIDDPKVVIQNVELLIAQNPTCQWLWKSYLQFLRDRQPKHGLYDLPKHSFRFHNSLTFKNAYEQKYSLPPTLIKYMLKKASAKQLNALFETCKQLFLLQPTPICCNLTVTNLIMYDNIRSPCWQQSFKFSSFVPWELQNIFLVKSLTIESPKPSTMLSAIVGKLSRCEIWSLNVKGQTIFLDELKFLLESGNVEKFVFTGGYITVGYGQMASIEDVVAMLPKAHTVILDSAAFTSQTFSTLSSLNRTTKFKEFTIEKVTSCFRIFDFEYFVMKHAASNSIFTFVFESFTPNDFVKKFNNFVKRLFQDWSPIKIKPRICIRKMKK</sequence>
<proteinExistence type="predicted"/>
<dbReference type="Proteomes" id="UP000887579">
    <property type="component" value="Unplaced"/>
</dbReference>
<evidence type="ECO:0000313" key="2">
    <source>
        <dbReference type="WBParaSite" id="ES5_v2.g10924.t1"/>
    </source>
</evidence>
<protein>
    <submittedName>
        <fullName evidence="2">Uncharacterized protein</fullName>
    </submittedName>
</protein>
<name>A0AC34F2B3_9BILA</name>
<reference evidence="2" key="1">
    <citation type="submission" date="2022-11" db="UniProtKB">
        <authorList>
            <consortium name="WormBaseParasite"/>
        </authorList>
    </citation>
    <scope>IDENTIFICATION</scope>
</reference>
<dbReference type="WBParaSite" id="ES5_v2.g10924.t1">
    <property type="protein sequence ID" value="ES5_v2.g10924.t1"/>
    <property type="gene ID" value="ES5_v2.g10924"/>
</dbReference>
<organism evidence="1 2">
    <name type="scientific">Panagrolaimus sp. ES5</name>
    <dbReference type="NCBI Taxonomy" id="591445"/>
    <lineage>
        <taxon>Eukaryota</taxon>
        <taxon>Metazoa</taxon>
        <taxon>Ecdysozoa</taxon>
        <taxon>Nematoda</taxon>
        <taxon>Chromadorea</taxon>
        <taxon>Rhabditida</taxon>
        <taxon>Tylenchina</taxon>
        <taxon>Panagrolaimomorpha</taxon>
        <taxon>Panagrolaimoidea</taxon>
        <taxon>Panagrolaimidae</taxon>
        <taxon>Panagrolaimus</taxon>
    </lineage>
</organism>
<accession>A0AC34F2B3</accession>